<feature type="signal peptide" evidence="2">
    <location>
        <begin position="1"/>
        <end position="23"/>
    </location>
</feature>
<proteinExistence type="predicted"/>
<dbReference type="InterPro" id="IPR013424">
    <property type="entry name" value="Ice-binding_C"/>
</dbReference>
<dbReference type="NCBIfam" id="TIGR02595">
    <property type="entry name" value="PEP_CTERM"/>
    <property type="match status" value="1"/>
</dbReference>
<sequence>MKLPQIIPPLSLLVVLSGTPLTAAVLVEEDFEGLTNVTDGAFNRADDESQVEVSLSTAGDPFSLGAGNQYVIHRDADGDDGAVAGLVNSPTAGALDGGLFSINFLFYEPSGDGLDDSILVRVGADTNSDNAAVDISLNNGTLNATNVAAVSNAYALDSSYAMDIVGNESGASVNYEGKALANNRYDVWLTDSSGSSSLVLSDVLFRSTGETLDSFFFQTFSSAQQEIYYDNFTITDNEAVVLGLIPEPASSALLFGGAIAMVALLRRRRR</sequence>
<evidence type="ECO:0000313" key="3">
    <source>
        <dbReference type="EMBL" id="MDQ8207307.1"/>
    </source>
</evidence>
<accession>A0ABU1AWE7</accession>
<gene>
    <name evidence="3" type="ORF">QEH52_07295</name>
</gene>
<keyword evidence="1" id="KW-0472">Membrane</keyword>
<protein>
    <submittedName>
        <fullName evidence="3">PEP-CTERM sorting domain-containing protein</fullName>
    </submittedName>
</protein>
<dbReference type="Proteomes" id="UP001225316">
    <property type="component" value="Unassembled WGS sequence"/>
</dbReference>
<keyword evidence="2" id="KW-0732">Signal</keyword>
<feature type="chain" id="PRO_5045684936" evidence="2">
    <location>
        <begin position="24"/>
        <end position="270"/>
    </location>
</feature>
<feature type="transmembrane region" description="Helical" evidence="1">
    <location>
        <begin position="248"/>
        <end position="265"/>
    </location>
</feature>
<organism evidence="3 4">
    <name type="scientific">Thalassobacterium maritimum</name>
    <dbReference type="NCBI Taxonomy" id="3041265"/>
    <lineage>
        <taxon>Bacteria</taxon>
        <taxon>Pseudomonadati</taxon>
        <taxon>Verrucomicrobiota</taxon>
        <taxon>Opitutia</taxon>
        <taxon>Puniceicoccales</taxon>
        <taxon>Coraliomargaritaceae</taxon>
        <taxon>Thalassobacterium</taxon>
    </lineage>
</organism>
<evidence type="ECO:0000256" key="2">
    <source>
        <dbReference type="SAM" id="SignalP"/>
    </source>
</evidence>
<keyword evidence="4" id="KW-1185">Reference proteome</keyword>
<keyword evidence="1" id="KW-1133">Transmembrane helix</keyword>
<evidence type="ECO:0000256" key="1">
    <source>
        <dbReference type="SAM" id="Phobius"/>
    </source>
</evidence>
<evidence type="ECO:0000313" key="4">
    <source>
        <dbReference type="Proteomes" id="UP001225316"/>
    </source>
</evidence>
<dbReference type="RefSeq" id="WP_308949441.1">
    <property type="nucleotide sequence ID" value="NZ_JARXHW010000012.1"/>
</dbReference>
<name>A0ABU1AWE7_9BACT</name>
<keyword evidence="1" id="KW-0812">Transmembrane</keyword>
<comment type="caution">
    <text evidence="3">The sequence shown here is derived from an EMBL/GenBank/DDBJ whole genome shotgun (WGS) entry which is preliminary data.</text>
</comment>
<reference evidence="3 4" key="1">
    <citation type="submission" date="2023-04" db="EMBL/GenBank/DDBJ databases">
        <title>A novel bacteria isolated from coastal sediment.</title>
        <authorList>
            <person name="Liu X.-J."/>
            <person name="Du Z.-J."/>
        </authorList>
    </citation>
    <scope>NUCLEOTIDE SEQUENCE [LARGE SCALE GENOMIC DNA]</scope>
    <source>
        <strain evidence="3 4">SDUM461003</strain>
    </source>
</reference>
<dbReference type="EMBL" id="JARXHW010000012">
    <property type="protein sequence ID" value="MDQ8207307.1"/>
    <property type="molecule type" value="Genomic_DNA"/>
</dbReference>